<reference evidence="2 3" key="1">
    <citation type="submission" date="2014-02" db="EMBL/GenBank/DDBJ databases">
        <title>Transposable element dynamics among asymbiotic and ectomycorrhizal Amanita fungi.</title>
        <authorList>
            <consortium name="DOE Joint Genome Institute"/>
            <person name="Hess J."/>
            <person name="Skrede I."/>
            <person name="Wolfe B."/>
            <person name="LaButti K."/>
            <person name="Ohm R.A."/>
            <person name="Grigoriev I.V."/>
            <person name="Pringle A."/>
        </authorList>
    </citation>
    <scope>NUCLEOTIDE SEQUENCE [LARGE SCALE GENOMIC DNA]</scope>
    <source>
        <strain evidence="2 3">SKay4041</strain>
    </source>
</reference>
<dbReference type="PANTHER" id="PTHR34598">
    <property type="entry name" value="BLL6449 PROTEIN"/>
    <property type="match status" value="1"/>
</dbReference>
<dbReference type="GO" id="GO:0016491">
    <property type="term" value="F:oxidoreductase activity"/>
    <property type="evidence" value="ECO:0007669"/>
    <property type="project" value="InterPro"/>
</dbReference>
<accession>A0A2A9NVC2</accession>
<dbReference type="STRING" id="703135.A0A2A9NVC2"/>
<dbReference type="InterPro" id="IPR044053">
    <property type="entry name" value="AsaB-like"/>
</dbReference>
<dbReference type="EMBL" id="KZ301986">
    <property type="protein sequence ID" value="PFH51613.1"/>
    <property type="molecule type" value="Genomic_DNA"/>
</dbReference>
<keyword evidence="3" id="KW-1185">Reference proteome</keyword>
<dbReference type="PANTHER" id="PTHR34598:SF3">
    <property type="entry name" value="OXIDOREDUCTASE AN1597"/>
    <property type="match status" value="1"/>
</dbReference>
<evidence type="ECO:0000313" key="3">
    <source>
        <dbReference type="Proteomes" id="UP000242287"/>
    </source>
</evidence>
<dbReference type="NCBIfam" id="NF041278">
    <property type="entry name" value="CmcJ_NvfI_EfuI"/>
    <property type="match status" value="1"/>
</dbReference>
<gene>
    <name evidence="2" type="ORF">AMATHDRAFT_142140</name>
</gene>
<dbReference type="Proteomes" id="UP000242287">
    <property type="component" value="Unassembled WGS sequence"/>
</dbReference>
<organism evidence="2 3">
    <name type="scientific">Amanita thiersii Skay4041</name>
    <dbReference type="NCBI Taxonomy" id="703135"/>
    <lineage>
        <taxon>Eukaryota</taxon>
        <taxon>Fungi</taxon>
        <taxon>Dikarya</taxon>
        <taxon>Basidiomycota</taxon>
        <taxon>Agaricomycotina</taxon>
        <taxon>Agaricomycetes</taxon>
        <taxon>Agaricomycetidae</taxon>
        <taxon>Agaricales</taxon>
        <taxon>Pluteineae</taxon>
        <taxon>Amanitaceae</taxon>
        <taxon>Amanita</taxon>
    </lineage>
</organism>
<dbReference type="AlphaFoldDB" id="A0A2A9NVC2"/>
<evidence type="ECO:0008006" key="4">
    <source>
        <dbReference type="Google" id="ProtNLM"/>
    </source>
</evidence>
<name>A0A2A9NVC2_9AGAR</name>
<proteinExistence type="inferred from homology"/>
<evidence type="ECO:0000313" key="2">
    <source>
        <dbReference type="EMBL" id="PFH51613.1"/>
    </source>
</evidence>
<dbReference type="OrthoDB" id="412788at2759"/>
<evidence type="ECO:0000256" key="1">
    <source>
        <dbReference type="ARBA" id="ARBA00023604"/>
    </source>
</evidence>
<comment type="similarity">
    <text evidence="1">Belongs to the asaB hydroxylase/desaturase family.</text>
</comment>
<protein>
    <recommendedName>
        <fullName evidence="4">Methyltransferase</fullName>
    </recommendedName>
</protein>
<sequence>MSNSAPSFVTAPIVYGIKPEGGVRAYQTINKNPVTGERDKNWKTEERQVEIENIRGKENTVTLDTAGFQFFTRPSKHKSFANDEEVEREYYPESAELLKELTGASRVVFFDHTIRRYRPGQKADDPQSRSPVLQAHVDQTMASSIARVHRHLPQTEAPELLKRRFQIVNLWRPIEYPALEWPLALCDYRSVDPKTDVFASALVYPDREGENFIVAYSPNHKWKYVHAMTPDDIVLIKCFDSIQDANVAVFTPHTAFKDPTTPADAPHRQSIELRALVFYD</sequence>